<organism evidence="3">
    <name type="scientific">Harpegnathos saltator</name>
    <name type="common">Jerdon's jumping ant</name>
    <dbReference type="NCBI Taxonomy" id="610380"/>
    <lineage>
        <taxon>Eukaryota</taxon>
        <taxon>Metazoa</taxon>
        <taxon>Ecdysozoa</taxon>
        <taxon>Arthropoda</taxon>
        <taxon>Hexapoda</taxon>
        <taxon>Insecta</taxon>
        <taxon>Pterygota</taxon>
        <taxon>Neoptera</taxon>
        <taxon>Endopterygota</taxon>
        <taxon>Hymenoptera</taxon>
        <taxon>Apocrita</taxon>
        <taxon>Aculeata</taxon>
        <taxon>Formicoidea</taxon>
        <taxon>Formicidae</taxon>
        <taxon>Ponerinae</taxon>
        <taxon>Ponerini</taxon>
        <taxon>Harpegnathos</taxon>
    </lineage>
</organism>
<accession>E2BH44</accession>
<proteinExistence type="inferred from homology"/>
<dbReference type="OMA" id="MNSSHLE"/>
<name>E2BH44_HARSA</name>
<keyword evidence="1" id="KW-0378">Hydrolase</keyword>
<evidence type="ECO:0000256" key="1">
    <source>
        <dbReference type="HAMAP-Rule" id="MF_03030"/>
    </source>
</evidence>
<evidence type="ECO:0000313" key="2">
    <source>
        <dbReference type="EMBL" id="EFN84965.1"/>
    </source>
</evidence>
<comment type="function">
    <text evidence="1">Metal-dependent single-stranded DNA (ssDNA) exonuclease involved in mitochondrial genome maintenance.</text>
</comment>
<feature type="active site" evidence="1">
    <location>
        <position position="144"/>
    </location>
</feature>
<dbReference type="InParanoid" id="E2BH44"/>
<feature type="active site" evidence="1">
    <location>
        <position position="146"/>
    </location>
</feature>
<dbReference type="OrthoDB" id="5777131at2759"/>
<dbReference type="EC" id="3.1.-.-" evidence="1"/>
<dbReference type="PANTHER" id="PTHR31340">
    <property type="entry name" value="MITOCHONDRIAL GENOME MAINTENANCE EXONUCLEASE 1"/>
    <property type="match status" value="1"/>
</dbReference>
<dbReference type="AlphaFoldDB" id="E2BH44"/>
<dbReference type="GO" id="GO:0043504">
    <property type="term" value="P:mitochondrial DNA repair"/>
    <property type="evidence" value="ECO:0007669"/>
    <property type="project" value="UniProtKB-UniRule"/>
</dbReference>
<dbReference type="GO" id="GO:0005739">
    <property type="term" value="C:mitochondrion"/>
    <property type="evidence" value="ECO:0007669"/>
    <property type="project" value="UniProtKB-SubCell"/>
</dbReference>
<dbReference type="PANTHER" id="PTHR31340:SF3">
    <property type="entry name" value="MITOCHONDRIAL GENOME MAINTENANCE EXONUCLEASE 1"/>
    <property type="match status" value="1"/>
</dbReference>
<evidence type="ECO:0000313" key="3">
    <source>
        <dbReference type="Proteomes" id="UP000008237"/>
    </source>
</evidence>
<dbReference type="InterPro" id="IPR011604">
    <property type="entry name" value="PDDEXK-like_dom_sf"/>
</dbReference>
<sequence>MDNKQVSVELTETLSIPAKDDVKTIKFPSVTRILTHTMSPESKLALDAWKKRMTEKLGKEGFDKYQKALLNDGSSLHTCIAHNLQGKEYEIPSRIEPVFNSVRSVLKDVSHVKAIEAHVAHTKLRYKGIVDCVASYRGEDYVIDWKKSDKKKLDLKETYDAPMQVAAYIGAINASNLYPFVIKRGLIVIAYTCGEPATVHEMCGDTLQEYWTMWLRRLQQYHVESRRAPATI</sequence>
<feature type="active site" evidence="1">
    <location>
        <position position="131"/>
    </location>
</feature>
<protein>
    <recommendedName>
        <fullName evidence="1">Mitochondrial genome maintenance exonuclease 1</fullName>
        <ecNumber evidence="1">3.1.-.-</ecNumber>
    </recommendedName>
</protein>
<keyword evidence="1" id="KW-0540">Nuclease</keyword>
<dbReference type="STRING" id="610380.E2BH44"/>
<keyword evidence="1" id="KW-0496">Mitochondrion</keyword>
<dbReference type="GO" id="GO:0006264">
    <property type="term" value="P:mitochondrial DNA replication"/>
    <property type="evidence" value="ECO:0007669"/>
    <property type="project" value="TreeGrafter"/>
</dbReference>
<dbReference type="Proteomes" id="UP000008237">
    <property type="component" value="Unassembled WGS sequence"/>
</dbReference>
<gene>
    <name evidence="2" type="ORF">EAI_17304</name>
</gene>
<keyword evidence="1" id="KW-0269">Exonuclease</keyword>
<dbReference type="GO" id="GO:0008297">
    <property type="term" value="F:single-stranded DNA exodeoxyribonuclease activity"/>
    <property type="evidence" value="ECO:0007669"/>
    <property type="project" value="UniProtKB-UniRule"/>
</dbReference>
<keyword evidence="3" id="KW-1185">Reference proteome</keyword>
<comment type="subcellular location">
    <subcellularLocation>
        <location evidence="1">Mitochondrion</location>
    </subcellularLocation>
</comment>
<comment type="similarity">
    <text evidence="1">Belongs to the MGME1 family.</text>
</comment>
<reference evidence="2 3" key="1">
    <citation type="journal article" date="2010" name="Science">
        <title>Genomic comparison of the ants Camponotus floridanus and Harpegnathos saltator.</title>
        <authorList>
            <person name="Bonasio R."/>
            <person name="Zhang G."/>
            <person name="Ye C."/>
            <person name="Mutti N.S."/>
            <person name="Fang X."/>
            <person name="Qin N."/>
            <person name="Donahue G."/>
            <person name="Yang P."/>
            <person name="Li Q."/>
            <person name="Li C."/>
            <person name="Zhang P."/>
            <person name="Huang Z."/>
            <person name="Berger S.L."/>
            <person name="Reinberg D."/>
            <person name="Wang J."/>
            <person name="Liebig J."/>
        </authorList>
    </citation>
    <scope>NUCLEOTIDE SEQUENCE [LARGE SCALE GENOMIC DNA]</scope>
    <source>
        <strain evidence="2 3">R22 G/1</strain>
    </source>
</reference>
<dbReference type="HAMAP" id="MF_03030">
    <property type="entry name" value="MGME1"/>
    <property type="match status" value="1"/>
</dbReference>
<dbReference type="Gene3D" id="3.90.320.10">
    <property type="match status" value="1"/>
</dbReference>
<dbReference type="EMBL" id="GL448268">
    <property type="protein sequence ID" value="EFN84965.1"/>
    <property type="molecule type" value="Genomic_DNA"/>
</dbReference>